<evidence type="ECO:0000256" key="16">
    <source>
        <dbReference type="ARBA" id="ARBA00023209"/>
    </source>
</evidence>
<keyword evidence="12 25" id="KW-0548">Nucleotidyltransferase</keyword>
<feature type="transmembrane region" description="Helical" evidence="24">
    <location>
        <begin position="175"/>
        <end position="196"/>
    </location>
</feature>
<comment type="subcellular location">
    <subcellularLocation>
        <location evidence="2">Cell membrane</location>
        <topology evidence="2">Multi-pass membrane protein</topology>
    </subcellularLocation>
</comment>
<dbReference type="Proteomes" id="UP001364472">
    <property type="component" value="Unassembled WGS sequence"/>
</dbReference>
<comment type="pathway">
    <text evidence="4">Lipid metabolism.</text>
</comment>
<dbReference type="GO" id="GO:0005886">
    <property type="term" value="C:plasma membrane"/>
    <property type="evidence" value="ECO:0007669"/>
    <property type="project" value="UniProtKB-SubCell"/>
</dbReference>
<organism evidence="25 26">
    <name type="scientific">Denitratimonas tolerans</name>
    <dbReference type="NCBI Taxonomy" id="1338420"/>
    <lineage>
        <taxon>Bacteria</taxon>
        <taxon>Pseudomonadati</taxon>
        <taxon>Pseudomonadota</taxon>
        <taxon>Gammaproteobacteria</taxon>
        <taxon>Lysobacterales</taxon>
        <taxon>Lysobacteraceae</taxon>
        <taxon>Denitratimonas</taxon>
    </lineage>
</organism>
<dbReference type="GO" id="GO:0016024">
    <property type="term" value="P:CDP-diacylglycerol biosynthetic process"/>
    <property type="evidence" value="ECO:0007669"/>
    <property type="project" value="TreeGrafter"/>
</dbReference>
<evidence type="ECO:0000256" key="19">
    <source>
        <dbReference type="ARBA" id="ARBA00031825"/>
    </source>
</evidence>
<keyword evidence="14" id="KW-0443">Lipid metabolism</keyword>
<keyword evidence="10 25" id="KW-0808">Transferase</keyword>
<evidence type="ECO:0000256" key="6">
    <source>
        <dbReference type="ARBA" id="ARBA00012487"/>
    </source>
</evidence>
<feature type="transmembrane region" description="Helical" evidence="24">
    <location>
        <begin position="202"/>
        <end position="222"/>
    </location>
</feature>
<evidence type="ECO:0000256" key="1">
    <source>
        <dbReference type="ARBA" id="ARBA00001698"/>
    </source>
</evidence>
<dbReference type="PANTHER" id="PTHR46382:SF1">
    <property type="entry name" value="PHOSPHATIDATE CYTIDYLYLTRANSFERASE"/>
    <property type="match status" value="1"/>
</dbReference>
<evidence type="ECO:0000256" key="24">
    <source>
        <dbReference type="SAM" id="Phobius"/>
    </source>
</evidence>
<proteinExistence type="inferred from homology"/>
<feature type="transmembrane region" description="Helical" evidence="24">
    <location>
        <begin position="76"/>
        <end position="95"/>
    </location>
</feature>
<evidence type="ECO:0000256" key="5">
    <source>
        <dbReference type="ARBA" id="ARBA00010185"/>
    </source>
</evidence>
<evidence type="ECO:0000256" key="8">
    <source>
        <dbReference type="ARBA" id="ARBA00022475"/>
    </source>
</evidence>
<comment type="caution">
    <text evidence="25">The sequence shown here is derived from an EMBL/GenBank/DDBJ whole genome shotgun (WGS) entry which is preliminary data.</text>
</comment>
<evidence type="ECO:0000256" key="3">
    <source>
        <dbReference type="ARBA" id="ARBA00005119"/>
    </source>
</evidence>
<reference evidence="25 26" key="1">
    <citation type="journal article" date="2016" name="Antonie Van Leeuwenhoek">
        <title>Denitratimonas tolerans gen. nov., sp. nov., a denitrifying bacterium isolated from a bioreactor for tannery wastewater treatment.</title>
        <authorList>
            <person name="Han S.I."/>
            <person name="Kim J.O."/>
            <person name="Lee Y.R."/>
            <person name="Ekpeghere K.I."/>
            <person name="Koh S.C."/>
            <person name="Whang K.S."/>
        </authorList>
    </citation>
    <scope>NUCLEOTIDE SEQUENCE [LARGE SCALE GENOMIC DNA]</scope>
    <source>
        <strain evidence="25 26">KACC 17565</strain>
    </source>
</reference>
<comment type="pathway">
    <text evidence="3">Phospholipid metabolism; CDP-diacylglycerol biosynthesis; CDP-diacylglycerol from sn-glycerol 3-phosphate: step 3/3.</text>
</comment>
<dbReference type="GO" id="GO:0004605">
    <property type="term" value="F:phosphatidate cytidylyltransferase activity"/>
    <property type="evidence" value="ECO:0007669"/>
    <property type="project" value="UniProtKB-EC"/>
</dbReference>
<comment type="similarity">
    <text evidence="5">Belongs to the CDS family.</text>
</comment>
<evidence type="ECO:0000313" key="25">
    <source>
        <dbReference type="EMBL" id="MEJ1249504.1"/>
    </source>
</evidence>
<feature type="transmembrane region" description="Helical" evidence="24">
    <location>
        <begin position="52"/>
        <end position="70"/>
    </location>
</feature>
<keyword evidence="11 24" id="KW-0812">Transmembrane</keyword>
<sequence>MRQRVITALVLAPAVVAGILLLPPGPLMALVAAALLAGLWEWTRLIGFTAPVARALILLAHAAAMAWLARFGWSALFPWVALAGTLWWLCALAWLRQPTLAKAATPGNRALKLMIGTLLVVPTWCAFALLHADAPIWALYALLLVWAADTFAFFAGRRFGGRKLAPAISPGKTWAGFWGGLFGVLVLALAMAPLLSVSLRELPLLLAVSLIASLASVLGDLFESVIKRQAGVKDSGRLLPGHGGALDRIDSLLAALPVLAILKAWFGL</sequence>
<evidence type="ECO:0000256" key="14">
    <source>
        <dbReference type="ARBA" id="ARBA00023098"/>
    </source>
</evidence>
<keyword evidence="16" id="KW-0594">Phospholipid biosynthesis</keyword>
<evidence type="ECO:0000313" key="26">
    <source>
        <dbReference type="Proteomes" id="UP001364472"/>
    </source>
</evidence>
<keyword evidence="9" id="KW-0444">Lipid biosynthesis</keyword>
<keyword evidence="15 24" id="KW-0472">Membrane</keyword>
<keyword evidence="13 24" id="KW-1133">Transmembrane helix</keyword>
<keyword evidence="26" id="KW-1185">Reference proteome</keyword>
<evidence type="ECO:0000256" key="23">
    <source>
        <dbReference type="ARBA" id="ARBA00033406"/>
    </source>
</evidence>
<evidence type="ECO:0000256" key="18">
    <source>
        <dbReference type="ARBA" id="ARBA00029893"/>
    </source>
</evidence>
<evidence type="ECO:0000256" key="12">
    <source>
        <dbReference type="ARBA" id="ARBA00022695"/>
    </source>
</evidence>
<keyword evidence="17" id="KW-1208">Phospholipid metabolism</keyword>
<feature type="transmembrane region" description="Helical" evidence="24">
    <location>
        <begin position="110"/>
        <end position="130"/>
    </location>
</feature>
<dbReference type="EMBL" id="JBBDHC010000008">
    <property type="protein sequence ID" value="MEJ1249504.1"/>
    <property type="molecule type" value="Genomic_DNA"/>
</dbReference>
<dbReference type="PANTHER" id="PTHR46382">
    <property type="entry name" value="PHOSPHATIDATE CYTIDYLYLTRANSFERASE"/>
    <property type="match status" value="1"/>
</dbReference>
<evidence type="ECO:0000256" key="7">
    <source>
        <dbReference type="ARBA" id="ARBA00019373"/>
    </source>
</evidence>
<protein>
    <recommendedName>
        <fullName evidence="7">Phosphatidate cytidylyltransferase</fullName>
        <ecNumber evidence="6">2.7.7.41</ecNumber>
    </recommendedName>
    <alternativeName>
        <fullName evidence="20">CDP-DAG synthase</fullName>
    </alternativeName>
    <alternativeName>
        <fullName evidence="22">CDP-DG synthase</fullName>
    </alternativeName>
    <alternativeName>
        <fullName evidence="18">CDP-diacylglycerol synthase</fullName>
    </alternativeName>
    <alternativeName>
        <fullName evidence="21">CDP-diglyceride pyrophosphorylase</fullName>
    </alternativeName>
    <alternativeName>
        <fullName evidence="23">CDP-diglyceride synthase</fullName>
    </alternativeName>
    <alternativeName>
        <fullName evidence="19">CTP:phosphatidate cytidylyltransferase</fullName>
    </alternativeName>
</protein>
<evidence type="ECO:0000256" key="22">
    <source>
        <dbReference type="ARBA" id="ARBA00032743"/>
    </source>
</evidence>
<gene>
    <name evidence="25" type="ORF">WB794_07450</name>
</gene>
<evidence type="ECO:0000256" key="10">
    <source>
        <dbReference type="ARBA" id="ARBA00022679"/>
    </source>
</evidence>
<name>A0AAW9R7F6_9GAMM</name>
<evidence type="ECO:0000256" key="4">
    <source>
        <dbReference type="ARBA" id="ARBA00005189"/>
    </source>
</evidence>
<dbReference type="RefSeq" id="WP_337335218.1">
    <property type="nucleotide sequence ID" value="NZ_JBBDHC010000008.1"/>
</dbReference>
<evidence type="ECO:0000256" key="17">
    <source>
        <dbReference type="ARBA" id="ARBA00023264"/>
    </source>
</evidence>
<evidence type="ECO:0000256" key="20">
    <source>
        <dbReference type="ARBA" id="ARBA00032253"/>
    </source>
</evidence>
<dbReference type="AlphaFoldDB" id="A0AAW9R7F6"/>
<keyword evidence="8" id="KW-1003">Cell membrane</keyword>
<feature type="transmembrane region" description="Helical" evidence="24">
    <location>
        <begin position="136"/>
        <end position="155"/>
    </location>
</feature>
<accession>A0AAW9R7F6</accession>
<evidence type="ECO:0000256" key="2">
    <source>
        <dbReference type="ARBA" id="ARBA00004651"/>
    </source>
</evidence>
<evidence type="ECO:0000256" key="21">
    <source>
        <dbReference type="ARBA" id="ARBA00032396"/>
    </source>
</evidence>
<comment type="catalytic activity">
    <reaction evidence="1">
        <text>a 1,2-diacyl-sn-glycero-3-phosphate + CTP + H(+) = a CDP-1,2-diacyl-sn-glycerol + diphosphate</text>
        <dbReference type="Rhea" id="RHEA:16229"/>
        <dbReference type="ChEBI" id="CHEBI:15378"/>
        <dbReference type="ChEBI" id="CHEBI:33019"/>
        <dbReference type="ChEBI" id="CHEBI:37563"/>
        <dbReference type="ChEBI" id="CHEBI:58332"/>
        <dbReference type="ChEBI" id="CHEBI:58608"/>
        <dbReference type="EC" id="2.7.7.41"/>
    </reaction>
</comment>
<evidence type="ECO:0000256" key="11">
    <source>
        <dbReference type="ARBA" id="ARBA00022692"/>
    </source>
</evidence>
<dbReference type="EC" id="2.7.7.41" evidence="6"/>
<dbReference type="Pfam" id="PF01148">
    <property type="entry name" value="CTP_transf_1"/>
    <property type="match status" value="1"/>
</dbReference>
<evidence type="ECO:0000256" key="15">
    <source>
        <dbReference type="ARBA" id="ARBA00023136"/>
    </source>
</evidence>
<evidence type="ECO:0000256" key="9">
    <source>
        <dbReference type="ARBA" id="ARBA00022516"/>
    </source>
</evidence>
<evidence type="ECO:0000256" key="13">
    <source>
        <dbReference type="ARBA" id="ARBA00022989"/>
    </source>
</evidence>